<accession>A0A3R8Q2U8</accession>
<dbReference type="AlphaFoldDB" id="A0A3R8Q2U8"/>
<dbReference type="PROSITE" id="PS51257">
    <property type="entry name" value="PROKAR_LIPOPROTEIN"/>
    <property type="match status" value="1"/>
</dbReference>
<protein>
    <submittedName>
        <fullName evidence="1">Septum formation inhibitor Maf</fullName>
    </submittedName>
</protein>
<reference evidence="2" key="2">
    <citation type="submission" date="2018-12" db="EMBL/GenBank/DDBJ databases">
        <title>Maribacter lutimaris sp. nov., isolated from marine sediment.</title>
        <authorList>
            <person name="Kim K.K."/>
        </authorList>
    </citation>
    <scope>NUCLEOTIDE SEQUENCE [LARGE SCALE GENOMIC DNA]</scope>
    <source>
        <strain evidence="2">PoM-212</strain>
    </source>
</reference>
<sequence>MFKKWLTLEVSVILFAAACTVFQSCNSKESTNKNEDIASIKKEPEIPRKNLPQEFKEYWYSGTAEITSYELEQARYGEIRMGKAVMIYVTEPFLKEKQVKADNASADNIPVLKLNATKKYLTGIYPYSIMTSSFYPVYDNQHALKVSFSAQEWCGHVYAQINNKEDFQVTSHSYFESEADQDFSLKKTILENELWNKLKISPEDLPQGTVQIIPSLEFVRLSHKELKAYDAEATLTNAGDTYTYEIKYPELERTLSITFSNTFPYSIESWSEITKSGFGPNAQLLTSKAKKIKTINTPYWQQNDNKDLYLRDSLGL</sequence>
<dbReference type="OrthoDB" id="5496093at2"/>
<gene>
    <name evidence="1" type="ORF">DZC72_12830</name>
</gene>
<comment type="caution">
    <text evidence="1">The sequence shown here is derived from an EMBL/GenBank/DDBJ whole genome shotgun (WGS) entry which is preliminary data.</text>
</comment>
<evidence type="ECO:0000313" key="2">
    <source>
        <dbReference type="Proteomes" id="UP000286990"/>
    </source>
</evidence>
<keyword evidence="2" id="KW-1185">Reference proteome</keyword>
<name>A0A3R8Q2U8_9FLAO</name>
<proteinExistence type="predicted"/>
<evidence type="ECO:0000313" key="1">
    <source>
        <dbReference type="EMBL" id="RRQ48572.1"/>
    </source>
</evidence>
<dbReference type="RefSeq" id="WP_125223292.1">
    <property type="nucleotide sequence ID" value="NZ_QUSX01000002.1"/>
</dbReference>
<organism evidence="1 2">
    <name type="scientific">Maribacter algicola</name>
    <dbReference type="NCBI Taxonomy" id="2498892"/>
    <lineage>
        <taxon>Bacteria</taxon>
        <taxon>Pseudomonadati</taxon>
        <taxon>Bacteroidota</taxon>
        <taxon>Flavobacteriia</taxon>
        <taxon>Flavobacteriales</taxon>
        <taxon>Flavobacteriaceae</taxon>
        <taxon>Maribacter</taxon>
    </lineage>
</organism>
<dbReference type="Proteomes" id="UP000286990">
    <property type="component" value="Unassembled WGS sequence"/>
</dbReference>
<dbReference type="EMBL" id="QUSX01000002">
    <property type="protein sequence ID" value="RRQ48572.1"/>
    <property type="molecule type" value="Genomic_DNA"/>
</dbReference>
<reference evidence="2" key="1">
    <citation type="submission" date="2018-08" db="EMBL/GenBank/DDBJ databases">
        <authorList>
            <person name="Khan S.A."/>
            <person name="J S.E."/>
        </authorList>
    </citation>
    <scope>NUCLEOTIDE SEQUENCE [LARGE SCALE GENOMIC DNA]</scope>
    <source>
        <strain evidence="2">PoM-212</strain>
    </source>
</reference>